<dbReference type="PANTHER" id="PTHR11758">
    <property type="entry name" value="40S RIBOSOMAL PROTEIN S15A"/>
    <property type="match status" value="1"/>
</dbReference>
<dbReference type="SUPFAM" id="SSF56047">
    <property type="entry name" value="Ribosomal protein S8"/>
    <property type="match status" value="1"/>
</dbReference>
<name>A0A1R4H6G6_9GAMM</name>
<dbReference type="PROSITE" id="PS00053">
    <property type="entry name" value="RIBOSOMAL_S8"/>
    <property type="match status" value="1"/>
</dbReference>
<organism evidence="10 11">
    <name type="scientific">Crenothrix polyspora</name>
    <dbReference type="NCBI Taxonomy" id="360316"/>
    <lineage>
        <taxon>Bacteria</taxon>
        <taxon>Pseudomonadati</taxon>
        <taxon>Pseudomonadota</taxon>
        <taxon>Gammaproteobacteria</taxon>
        <taxon>Methylococcales</taxon>
        <taxon>Crenotrichaceae</taxon>
        <taxon>Crenothrix</taxon>
    </lineage>
</organism>
<evidence type="ECO:0000256" key="8">
    <source>
        <dbReference type="HAMAP-Rule" id="MF_01302"/>
    </source>
</evidence>
<dbReference type="OrthoDB" id="9802617at2"/>
<dbReference type="FunFam" id="3.30.1490.10:FF:000001">
    <property type="entry name" value="30S ribosomal protein S8"/>
    <property type="match status" value="1"/>
</dbReference>
<evidence type="ECO:0000256" key="7">
    <source>
        <dbReference type="ARBA" id="ARBA00046740"/>
    </source>
</evidence>
<comment type="subunit">
    <text evidence="7 8">Part of the 30S ribosomal subunit. Contacts proteins S5 and S12.</text>
</comment>
<keyword evidence="2 8" id="KW-0699">rRNA-binding</keyword>
<evidence type="ECO:0000313" key="11">
    <source>
        <dbReference type="Proteomes" id="UP000195442"/>
    </source>
</evidence>
<dbReference type="Gene3D" id="3.30.1370.30">
    <property type="match status" value="1"/>
</dbReference>
<reference evidence="11" key="1">
    <citation type="submission" date="2017-02" db="EMBL/GenBank/DDBJ databases">
        <authorList>
            <person name="Daims H."/>
        </authorList>
    </citation>
    <scope>NUCLEOTIDE SEQUENCE [LARGE SCALE GENOMIC DNA]</scope>
</reference>
<keyword evidence="3 8" id="KW-0694">RNA-binding</keyword>
<dbReference type="GO" id="GO:1990904">
    <property type="term" value="C:ribonucleoprotein complex"/>
    <property type="evidence" value="ECO:0007669"/>
    <property type="project" value="UniProtKB-KW"/>
</dbReference>
<keyword evidence="11" id="KW-1185">Reference proteome</keyword>
<keyword evidence="5 8" id="KW-0687">Ribonucleoprotein</keyword>
<dbReference type="GO" id="GO:0019843">
    <property type="term" value="F:rRNA binding"/>
    <property type="evidence" value="ECO:0007669"/>
    <property type="project" value="UniProtKB-UniRule"/>
</dbReference>
<dbReference type="FunFam" id="3.30.1370.30:FF:000002">
    <property type="entry name" value="30S ribosomal protein S8"/>
    <property type="match status" value="1"/>
</dbReference>
<dbReference type="InterPro" id="IPR000630">
    <property type="entry name" value="Ribosomal_uS8"/>
</dbReference>
<keyword evidence="4 8" id="KW-0689">Ribosomal protein</keyword>
<dbReference type="GO" id="GO:0006412">
    <property type="term" value="P:translation"/>
    <property type="evidence" value="ECO:0007669"/>
    <property type="project" value="UniProtKB-UniRule"/>
</dbReference>
<dbReference type="NCBIfam" id="NF001109">
    <property type="entry name" value="PRK00136.1"/>
    <property type="match status" value="1"/>
</dbReference>
<evidence type="ECO:0000313" key="10">
    <source>
        <dbReference type="EMBL" id="SJM91853.1"/>
    </source>
</evidence>
<evidence type="ECO:0000256" key="3">
    <source>
        <dbReference type="ARBA" id="ARBA00022884"/>
    </source>
</evidence>
<evidence type="ECO:0000256" key="9">
    <source>
        <dbReference type="RuleBase" id="RU003660"/>
    </source>
</evidence>
<dbReference type="InterPro" id="IPR035987">
    <property type="entry name" value="Ribosomal_uS8_sf"/>
</dbReference>
<dbReference type="HAMAP" id="MF_01302_B">
    <property type="entry name" value="Ribosomal_uS8_B"/>
    <property type="match status" value="1"/>
</dbReference>
<dbReference type="RefSeq" id="WP_087146719.1">
    <property type="nucleotide sequence ID" value="NZ_FUKJ01000158.1"/>
</dbReference>
<dbReference type="AlphaFoldDB" id="A0A1R4H6G6"/>
<evidence type="ECO:0000256" key="5">
    <source>
        <dbReference type="ARBA" id="ARBA00023274"/>
    </source>
</evidence>
<dbReference type="Gene3D" id="3.30.1490.10">
    <property type="match status" value="1"/>
</dbReference>
<dbReference type="EMBL" id="FUKJ01000158">
    <property type="protein sequence ID" value="SJM91853.1"/>
    <property type="molecule type" value="Genomic_DNA"/>
</dbReference>
<evidence type="ECO:0000256" key="6">
    <source>
        <dbReference type="ARBA" id="ARBA00035258"/>
    </source>
</evidence>
<dbReference type="GO" id="GO:0005840">
    <property type="term" value="C:ribosome"/>
    <property type="evidence" value="ECO:0007669"/>
    <property type="project" value="UniProtKB-KW"/>
</dbReference>
<comment type="similarity">
    <text evidence="1 8 9">Belongs to the universal ribosomal protein uS8 family.</text>
</comment>
<dbReference type="Pfam" id="PF00410">
    <property type="entry name" value="Ribosomal_S8"/>
    <property type="match status" value="1"/>
</dbReference>
<evidence type="ECO:0000256" key="1">
    <source>
        <dbReference type="ARBA" id="ARBA00006471"/>
    </source>
</evidence>
<gene>
    <name evidence="8 10" type="primary">rpsH</name>
    <name evidence="10" type="ORF">CRENPOLYSF2_2400039</name>
</gene>
<dbReference type="InterPro" id="IPR047863">
    <property type="entry name" value="Ribosomal_uS8_CS"/>
</dbReference>
<comment type="function">
    <text evidence="8">One of the primary rRNA binding proteins, it binds directly to 16S rRNA central domain where it helps coordinate assembly of the platform of the 30S subunit.</text>
</comment>
<accession>A0A1R4H6G6</accession>
<dbReference type="Proteomes" id="UP000195442">
    <property type="component" value="Unassembled WGS sequence"/>
</dbReference>
<evidence type="ECO:0000256" key="2">
    <source>
        <dbReference type="ARBA" id="ARBA00022730"/>
    </source>
</evidence>
<dbReference type="GO" id="GO:0003735">
    <property type="term" value="F:structural constituent of ribosome"/>
    <property type="evidence" value="ECO:0007669"/>
    <property type="project" value="InterPro"/>
</dbReference>
<proteinExistence type="inferred from homology"/>
<sequence length="131" mass="14224">MSMTDPIADMLTRIRNGQSAGKKNVKQPSSKLKVSIAKVLKEEGYIADFSTETTGSHTEMLIELKYYKGRPVIETIKRISRPGLRIYKSKDELPKVLGGLGIAIVSTSNGVMTDRAARAIGHGGEVICTVC</sequence>
<evidence type="ECO:0000256" key="4">
    <source>
        <dbReference type="ARBA" id="ARBA00022980"/>
    </source>
</evidence>
<protein>
    <recommendedName>
        <fullName evidence="6 8">Small ribosomal subunit protein uS8</fullName>
    </recommendedName>
</protein>
<dbReference type="GO" id="GO:0005737">
    <property type="term" value="C:cytoplasm"/>
    <property type="evidence" value="ECO:0007669"/>
    <property type="project" value="UniProtKB-ARBA"/>
</dbReference>